<dbReference type="OrthoDB" id="1652626at2759"/>
<proteinExistence type="predicted"/>
<dbReference type="PANTHER" id="PTHR33730:SF32">
    <property type="entry name" value="MAPK KINASE SUBSTRATE PROTEIN"/>
    <property type="match status" value="1"/>
</dbReference>
<comment type="caution">
    <text evidence="2">The sequence shown here is derived from an EMBL/GenBank/DDBJ whole genome shotgun (WGS) entry which is preliminary data.</text>
</comment>
<accession>A0A1R3I972</accession>
<dbReference type="Pfam" id="PF15697">
    <property type="entry name" value="DUF4666"/>
    <property type="match status" value="1"/>
</dbReference>
<name>A0A1R3I972_COCAP</name>
<keyword evidence="3" id="KW-1185">Reference proteome</keyword>
<evidence type="ECO:0000256" key="1">
    <source>
        <dbReference type="SAM" id="MobiDB-lite"/>
    </source>
</evidence>
<dbReference type="Proteomes" id="UP000188268">
    <property type="component" value="Unassembled WGS sequence"/>
</dbReference>
<dbReference type="PANTHER" id="PTHR33730">
    <property type="entry name" value="OS05G0542732 PROTEIN-RELATED"/>
    <property type="match status" value="1"/>
</dbReference>
<dbReference type="InterPro" id="IPR031421">
    <property type="entry name" value="DUF4666"/>
</dbReference>
<reference evidence="2 3" key="1">
    <citation type="submission" date="2013-09" db="EMBL/GenBank/DDBJ databases">
        <title>Corchorus capsularis genome sequencing.</title>
        <authorList>
            <person name="Alam M."/>
            <person name="Haque M.S."/>
            <person name="Islam M.S."/>
            <person name="Emdad E.M."/>
            <person name="Islam M.M."/>
            <person name="Ahmed B."/>
            <person name="Halim A."/>
            <person name="Hossen Q.M.M."/>
            <person name="Hossain M.Z."/>
            <person name="Ahmed R."/>
            <person name="Khan M.M."/>
            <person name="Islam R."/>
            <person name="Rashid M.M."/>
            <person name="Khan S.A."/>
            <person name="Rahman M.S."/>
            <person name="Alam M."/>
        </authorList>
    </citation>
    <scope>NUCLEOTIDE SEQUENCE [LARGE SCALE GENOMIC DNA]</scope>
    <source>
        <strain evidence="3">cv. CVL-1</strain>
        <tissue evidence="2">Whole seedling</tissue>
    </source>
</reference>
<dbReference type="AlphaFoldDB" id="A0A1R3I972"/>
<dbReference type="Gramene" id="OMO79110">
    <property type="protein sequence ID" value="OMO79110"/>
    <property type="gene ID" value="CCACVL1_13908"/>
</dbReference>
<evidence type="ECO:0000313" key="2">
    <source>
        <dbReference type="EMBL" id="OMO79110.1"/>
    </source>
</evidence>
<gene>
    <name evidence="2" type="ORF">CCACVL1_13908</name>
</gene>
<dbReference type="EMBL" id="AWWV01010467">
    <property type="protein sequence ID" value="OMO79110.1"/>
    <property type="molecule type" value="Genomic_DNA"/>
</dbReference>
<organism evidence="2 3">
    <name type="scientific">Corchorus capsularis</name>
    <name type="common">Jute</name>
    <dbReference type="NCBI Taxonomy" id="210143"/>
    <lineage>
        <taxon>Eukaryota</taxon>
        <taxon>Viridiplantae</taxon>
        <taxon>Streptophyta</taxon>
        <taxon>Embryophyta</taxon>
        <taxon>Tracheophyta</taxon>
        <taxon>Spermatophyta</taxon>
        <taxon>Magnoliopsida</taxon>
        <taxon>eudicotyledons</taxon>
        <taxon>Gunneridae</taxon>
        <taxon>Pentapetalae</taxon>
        <taxon>rosids</taxon>
        <taxon>malvids</taxon>
        <taxon>Malvales</taxon>
        <taxon>Malvaceae</taxon>
        <taxon>Grewioideae</taxon>
        <taxon>Apeibeae</taxon>
        <taxon>Corchorus</taxon>
    </lineage>
</organism>
<evidence type="ECO:0000313" key="3">
    <source>
        <dbReference type="Proteomes" id="UP000188268"/>
    </source>
</evidence>
<feature type="region of interest" description="Disordered" evidence="1">
    <location>
        <begin position="1"/>
        <end position="102"/>
    </location>
</feature>
<feature type="compositionally biased region" description="Polar residues" evidence="1">
    <location>
        <begin position="1"/>
        <end position="19"/>
    </location>
</feature>
<protein>
    <submittedName>
        <fullName evidence="2">Uncharacterized protein</fullName>
    </submittedName>
</protein>
<sequence length="117" mass="13034">MTTLQRSSVSFRRQGSSGRIWSDRQIIDPKTGLPNANAEAGETGHEDNRLPSFRSPAPDEFQPSSPPREEEIPRKPTTNFTTPSYKPDKNEPRNHSPPHKVQRCGISGLFRCIGPAP</sequence>